<sequence length="203" mass="21422">MSAADLRPVRIIAGAPAAEPAGAPAPRAARRGFDYAQLMRRSRVAPAGAPAPRGDGERPRDAAMPWRDGAAPSFERDPAALPDALGREAMARACAGADAFVNQVFAQRERVVRVAEALAAEIAALGGGDASGQWEISLPLDAALLPDTVLHLVLSRFDLRLRFETPDAATRHLLCTHGATLHARLDTLLAHHGAPRTIEIDVG</sequence>
<organism evidence="2">
    <name type="scientific">Burkholderia pseudomallei 1710a</name>
    <dbReference type="NCBI Taxonomy" id="320371"/>
    <lineage>
        <taxon>Bacteria</taxon>
        <taxon>Pseudomonadati</taxon>
        <taxon>Pseudomonadota</taxon>
        <taxon>Betaproteobacteria</taxon>
        <taxon>Burkholderiales</taxon>
        <taxon>Burkholderiaceae</taxon>
        <taxon>Burkholderia</taxon>
        <taxon>pseudomallei group</taxon>
    </lineage>
</organism>
<dbReference type="Pfam" id="PF09483">
    <property type="entry name" value="HpaP"/>
    <property type="match status" value="1"/>
</dbReference>
<dbReference type="RefSeq" id="WP_004528900.1">
    <property type="nucleotide sequence ID" value="NZ_CM000833.1"/>
</dbReference>
<proteinExistence type="predicted"/>
<dbReference type="HOGENOM" id="CLU_1515134_0_0_4"/>
<dbReference type="NCBIfam" id="TIGR02557">
    <property type="entry name" value="HpaP"/>
    <property type="match status" value="1"/>
</dbReference>
<feature type="compositionally biased region" description="Low complexity" evidence="1">
    <location>
        <begin position="44"/>
        <end position="53"/>
    </location>
</feature>
<dbReference type="EMBL" id="CM000833">
    <property type="protein sequence ID" value="EET04571.1"/>
    <property type="molecule type" value="Genomic_DNA"/>
</dbReference>
<dbReference type="AlphaFoldDB" id="A0A0E1VX31"/>
<evidence type="ECO:0000256" key="1">
    <source>
        <dbReference type="SAM" id="MobiDB-lite"/>
    </source>
</evidence>
<dbReference type="InterPro" id="IPR013390">
    <property type="entry name" value="T3SS_HpaP"/>
</dbReference>
<reference evidence="2" key="1">
    <citation type="submission" date="2009-05" db="EMBL/GenBank/DDBJ databases">
        <authorList>
            <person name="Harkins D.M."/>
            <person name="DeShazer D."/>
            <person name="Woods D.E."/>
            <person name="Brinkac L.M."/>
            <person name="Brown K.A."/>
            <person name="Hung G.C."/>
            <person name="Tuanyok A."/>
            <person name="Zhang B."/>
            <person name="Nierman W.C."/>
        </authorList>
    </citation>
    <scope>NUCLEOTIDE SEQUENCE [LARGE SCALE GENOMIC DNA]</scope>
    <source>
        <strain evidence="2">1710a</strain>
    </source>
</reference>
<dbReference type="GeneID" id="93063810"/>
<gene>
    <name evidence="2" type="ORF">BURPS1710A_A1458</name>
</gene>
<feature type="region of interest" description="Disordered" evidence="1">
    <location>
        <begin position="44"/>
        <end position="78"/>
    </location>
</feature>
<evidence type="ECO:0000313" key="2">
    <source>
        <dbReference type="EMBL" id="EET04571.1"/>
    </source>
</evidence>
<accession>A0A0E1VX31</accession>
<protein>
    <submittedName>
        <fullName evidence="2">Type III secretion protein HpaP</fullName>
    </submittedName>
</protein>
<name>A0A0E1VX31_BURPE</name>
<dbReference type="Proteomes" id="UP000001812">
    <property type="component" value="Chromosome II"/>
</dbReference>